<proteinExistence type="predicted"/>
<dbReference type="RefSeq" id="XP_064659862.1">
    <property type="nucleotide sequence ID" value="XM_064802501.1"/>
</dbReference>
<reference evidence="2 3" key="1">
    <citation type="submission" date="2023-08" db="EMBL/GenBank/DDBJ databases">
        <title>Black Yeasts Isolated from many extreme environments.</title>
        <authorList>
            <person name="Coleine C."/>
            <person name="Stajich J.E."/>
            <person name="Selbmann L."/>
        </authorList>
    </citation>
    <scope>NUCLEOTIDE SEQUENCE [LARGE SCALE GENOMIC DNA]</scope>
    <source>
        <strain evidence="2 3">CCFEE 5935</strain>
    </source>
</reference>
<sequence>MAGQPAEPVIVGSSRWTKEMTWYRGYDGEVVWMPVVPERVHSRFHGKPRAPRASLSSSASAPRASLPSWRQHHEPARSRSAPPILQAAQRSSASSAIVPGVAAVDLSGDSVADDSQLSNIELNLDNLRQSIVQLAVRHRQFGNYYHSLPLKVQTHAEPPDEFRRPLREELAVAMDGTIPEMIVLLRKLEKEMERIQLSVARCKESGDQAAATILSEVHCQIELAQSMVRDGTARMDEVNVAITWLKDKEIKAKREDGGEVKEAKKPRKQRMNRERAWKESLPGVCFG</sequence>
<accession>A0AAV9PBP2</accession>
<organism evidence="2 3">
    <name type="scientific">Saxophila tyrrhenica</name>
    <dbReference type="NCBI Taxonomy" id="1690608"/>
    <lineage>
        <taxon>Eukaryota</taxon>
        <taxon>Fungi</taxon>
        <taxon>Dikarya</taxon>
        <taxon>Ascomycota</taxon>
        <taxon>Pezizomycotina</taxon>
        <taxon>Dothideomycetes</taxon>
        <taxon>Dothideomycetidae</taxon>
        <taxon>Mycosphaerellales</taxon>
        <taxon>Extremaceae</taxon>
        <taxon>Saxophila</taxon>
    </lineage>
</organism>
<name>A0AAV9PBP2_9PEZI</name>
<feature type="region of interest" description="Disordered" evidence="1">
    <location>
        <begin position="43"/>
        <end position="88"/>
    </location>
</feature>
<keyword evidence="3" id="KW-1185">Reference proteome</keyword>
<feature type="compositionally biased region" description="Basic and acidic residues" evidence="1">
    <location>
        <begin position="253"/>
        <end position="263"/>
    </location>
</feature>
<evidence type="ECO:0000313" key="2">
    <source>
        <dbReference type="EMBL" id="KAK5170664.1"/>
    </source>
</evidence>
<gene>
    <name evidence="2" type="ORF">LTR77_005254</name>
</gene>
<feature type="compositionally biased region" description="Low complexity" evidence="1">
    <location>
        <begin position="51"/>
        <end position="68"/>
    </location>
</feature>
<dbReference type="GeneID" id="89926597"/>
<dbReference type="EMBL" id="JAVRRT010000007">
    <property type="protein sequence ID" value="KAK5170664.1"/>
    <property type="molecule type" value="Genomic_DNA"/>
</dbReference>
<feature type="region of interest" description="Disordered" evidence="1">
    <location>
        <begin position="253"/>
        <end position="287"/>
    </location>
</feature>
<comment type="caution">
    <text evidence="2">The sequence shown here is derived from an EMBL/GenBank/DDBJ whole genome shotgun (WGS) entry which is preliminary data.</text>
</comment>
<protein>
    <submittedName>
        <fullName evidence="2">Uncharacterized protein</fullName>
    </submittedName>
</protein>
<dbReference type="AlphaFoldDB" id="A0AAV9PBP2"/>
<evidence type="ECO:0000313" key="3">
    <source>
        <dbReference type="Proteomes" id="UP001337655"/>
    </source>
</evidence>
<evidence type="ECO:0000256" key="1">
    <source>
        <dbReference type="SAM" id="MobiDB-lite"/>
    </source>
</evidence>
<dbReference type="Proteomes" id="UP001337655">
    <property type="component" value="Unassembled WGS sequence"/>
</dbReference>